<dbReference type="EMBL" id="JBBNAF010000010">
    <property type="protein sequence ID" value="KAK9107623.1"/>
    <property type="molecule type" value="Genomic_DNA"/>
</dbReference>
<evidence type="ECO:0000313" key="1">
    <source>
        <dbReference type="EMBL" id="KAK9107623.1"/>
    </source>
</evidence>
<accession>A0AAP0HZT2</accession>
<dbReference type="Proteomes" id="UP001420932">
    <property type="component" value="Unassembled WGS sequence"/>
</dbReference>
<proteinExistence type="predicted"/>
<evidence type="ECO:0000313" key="2">
    <source>
        <dbReference type="Proteomes" id="UP001420932"/>
    </source>
</evidence>
<keyword evidence="2" id="KW-1185">Reference proteome</keyword>
<reference evidence="1 2" key="1">
    <citation type="submission" date="2024-01" db="EMBL/GenBank/DDBJ databases">
        <title>Genome assemblies of Stephania.</title>
        <authorList>
            <person name="Yang L."/>
        </authorList>
    </citation>
    <scope>NUCLEOTIDE SEQUENCE [LARGE SCALE GENOMIC DNA]</scope>
    <source>
        <strain evidence="1">YNDBR</strain>
        <tissue evidence="1">Leaf</tissue>
    </source>
</reference>
<gene>
    <name evidence="1" type="ORF">Syun_023634</name>
</gene>
<comment type="caution">
    <text evidence="1">The sequence shown here is derived from an EMBL/GenBank/DDBJ whole genome shotgun (WGS) entry which is preliminary data.</text>
</comment>
<name>A0AAP0HZT2_9MAGN</name>
<dbReference type="AlphaFoldDB" id="A0AAP0HZT2"/>
<sequence length="70" mass="7708">MCSKNSASIDSIIEFSLISEICDLTTKNLYAALFLAKPMNTQSTVLGPNLVLFGKGIWTFAKQPHTFKVL</sequence>
<protein>
    <submittedName>
        <fullName evidence="1">Uncharacterized protein</fullName>
    </submittedName>
</protein>
<organism evidence="1 2">
    <name type="scientific">Stephania yunnanensis</name>
    <dbReference type="NCBI Taxonomy" id="152371"/>
    <lineage>
        <taxon>Eukaryota</taxon>
        <taxon>Viridiplantae</taxon>
        <taxon>Streptophyta</taxon>
        <taxon>Embryophyta</taxon>
        <taxon>Tracheophyta</taxon>
        <taxon>Spermatophyta</taxon>
        <taxon>Magnoliopsida</taxon>
        <taxon>Ranunculales</taxon>
        <taxon>Menispermaceae</taxon>
        <taxon>Menispermoideae</taxon>
        <taxon>Cissampelideae</taxon>
        <taxon>Stephania</taxon>
    </lineage>
</organism>